<feature type="transmembrane region" description="Helical" evidence="8">
    <location>
        <begin position="312"/>
        <end position="341"/>
    </location>
</feature>
<dbReference type="InterPro" id="IPR052378">
    <property type="entry name" value="NosR_regulator"/>
</dbReference>
<evidence type="ECO:0000256" key="5">
    <source>
        <dbReference type="ARBA" id="ARBA00023014"/>
    </source>
</evidence>
<feature type="transmembrane region" description="Helical" evidence="8">
    <location>
        <begin position="215"/>
        <end position="231"/>
    </location>
</feature>
<feature type="transmembrane region" description="Helical" evidence="8">
    <location>
        <begin position="606"/>
        <end position="624"/>
    </location>
</feature>
<feature type="region of interest" description="Disordered" evidence="7">
    <location>
        <begin position="1"/>
        <end position="23"/>
    </location>
</feature>
<dbReference type="PROSITE" id="PS51379">
    <property type="entry name" value="4FE4S_FER_2"/>
    <property type="match status" value="1"/>
</dbReference>
<evidence type="ECO:0000256" key="7">
    <source>
        <dbReference type="SAM" id="MobiDB-lite"/>
    </source>
</evidence>
<dbReference type="AlphaFoldDB" id="A0A0C1ZRG6"/>
<keyword evidence="8" id="KW-0812">Transmembrane</keyword>
<dbReference type="InterPro" id="IPR017896">
    <property type="entry name" value="4Fe4S_Fe-S-bd"/>
</dbReference>
<gene>
    <name evidence="10" type="ORF">DB30_07929</name>
</gene>
<organism evidence="10 11">
    <name type="scientific">Enhygromyxa salina</name>
    <dbReference type="NCBI Taxonomy" id="215803"/>
    <lineage>
        <taxon>Bacteria</taxon>
        <taxon>Pseudomonadati</taxon>
        <taxon>Myxococcota</taxon>
        <taxon>Polyangia</taxon>
        <taxon>Nannocystales</taxon>
        <taxon>Nannocystaceae</taxon>
        <taxon>Enhygromyxa</taxon>
    </lineage>
</organism>
<feature type="transmembrane region" description="Helical" evidence="8">
    <location>
        <begin position="516"/>
        <end position="537"/>
    </location>
</feature>
<evidence type="ECO:0000256" key="1">
    <source>
        <dbReference type="ARBA" id="ARBA00004236"/>
    </source>
</evidence>
<feature type="transmembrane region" description="Helical" evidence="8">
    <location>
        <begin position="389"/>
        <end position="410"/>
    </location>
</feature>
<dbReference type="PANTHER" id="PTHR30224:SF4">
    <property type="entry name" value="ELECTRON TRANSPORT PROTEIN YCCM-RELATED"/>
    <property type="match status" value="1"/>
</dbReference>
<feature type="transmembrane region" description="Helical" evidence="8">
    <location>
        <begin position="567"/>
        <end position="594"/>
    </location>
</feature>
<dbReference type="EMBL" id="JMCC02000091">
    <property type="protein sequence ID" value="KIG13598.1"/>
    <property type="molecule type" value="Genomic_DNA"/>
</dbReference>
<dbReference type="SUPFAM" id="SSF54862">
    <property type="entry name" value="4Fe-4S ferredoxins"/>
    <property type="match status" value="1"/>
</dbReference>
<evidence type="ECO:0000256" key="8">
    <source>
        <dbReference type="SAM" id="Phobius"/>
    </source>
</evidence>
<evidence type="ECO:0000256" key="2">
    <source>
        <dbReference type="ARBA" id="ARBA00022475"/>
    </source>
</evidence>
<dbReference type="GO" id="GO:0046872">
    <property type="term" value="F:metal ion binding"/>
    <property type="evidence" value="ECO:0007669"/>
    <property type="project" value="UniProtKB-KW"/>
</dbReference>
<evidence type="ECO:0000259" key="9">
    <source>
        <dbReference type="PROSITE" id="PS51379"/>
    </source>
</evidence>
<evidence type="ECO:0000256" key="6">
    <source>
        <dbReference type="ARBA" id="ARBA00023136"/>
    </source>
</evidence>
<evidence type="ECO:0000313" key="11">
    <source>
        <dbReference type="Proteomes" id="UP000031599"/>
    </source>
</evidence>
<evidence type="ECO:0000256" key="3">
    <source>
        <dbReference type="ARBA" id="ARBA00022723"/>
    </source>
</evidence>
<dbReference type="GO" id="GO:0051536">
    <property type="term" value="F:iron-sulfur cluster binding"/>
    <property type="evidence" value="ECO:0007669"/>
    <property type="project" value="UniProtKB-KW"/>
</dbReference>
<comment type="caution">
    <text evidence="10">The sequence shown here is derived from an EMBL/GenBank/DDBJ whole genome shotgun (WGS) entry which is preliminary data.</text>
</comment>
<feature type="transmembrane region" description="Helical" evidence="8">
    <location>
        <begin position="707"/>
        <end position="725"/>
    </location>
</feature>
<feature type="transmembrane region" description="Helical" evidence="8">
    <location>
        <begin position="34"/>
        <end position="52"/>
    </location>
</feature>
<dbReference type="InterPro" id="IPR017900">
    <property type="entry name" value="4Fe4S_Fe_S_CS"/>
</dbReference>
<dbReference type="PROSITE" id="PS00198">
    <property type="entry name" value="4FE4S_FER_1"/>
    <property type="match status" value="1"/>
</dbReference>
<evidence type="ECO:0000313" key="10">
    <source>
        <dbReference type="EMBL" id="KIG13598.1"/>
    </source>
</evidence>
<reference evidence="10 11" key="1">
    <citation type="submission" date="2014-12" db="EMBL/GenBank/DDBJ databases">
        <title>Genome assembly of Enhygromyxa salina DSM 15201.</title>
        <authorList>
            <person name="Sharma G."/>
            <person name="Subramanian S."/>
        </authorList>
    </citation>
    <scope>NUCLEOTIDE SEQUENCE [LARGE SCALE GENOMIC DNA]</scope>
    <source>
        <strain evidence="10 11">DSM 15201</strain>
    </source>
</reference>
<keyword evidence="5" id="KW-0411">Iron-sulfur</keyword>
<comment type="subcellular location">
    <subcellularLocation>
        <location evidence="1">Cell membrane</location>
    </subcellularLocation>
</comment>
<keyword evidence="4" id="KW-0408">Iron</keyword>
<name>A0A0C1ZRG6_9BACT</name>
<accession>A0A0C1ZRG6</accession>
<sequence length="735" mass="81765">MKRRVRLPIVPSEGAASTSEHEDDPLALLRGGRFARAFALILGVLGLVWMVAHEVRAESPGAELELIEKVHTAVRATPPMPPVEDITPERPDGEDPSGDGVGAAPPMPPVEDITPERPDGEDPSGDGVGAAPPMPPVEDITPEREDGVTVDRFGQKRTASGALILEDGETERGLPQATITTLDEGGFFDPTAFDDAEKVKTKAYVHLMPGLPNEVVYVGLGLILLLSFVLFERYGKRKDPRGTGGGGTRDQRPYWRFELTRFAWLRRAMKSRWFQPAFQLPVVIGFVGVVVAGLVGSQEPGRNIAPVLTWNIWWIGLIFLVMFAGNLWCFMCPWTAIPDWIMRGSLVAVRKIKTLGLSYPRFRLWMWPAIVLFAFVTWLELAYDAANRPWLTSMFAIFMVALAWLCLVLFDRKAMCRYVCFVGRVSGQYSTMGMLELRRRDNEVCRTCTTSDCVHGREGVGHACPTSEYMGAMNDNQYCTLCTECVKSCPHDNIALNVRSSGADLLHPHRAKIDEAYMAILVFIVSAFHGAAMIPAWKQAETELRGWLADHNLLGTGALFGGSDGGVLTFTLMMLACIAAPGLCYWLLCAAMRLASGRPDVSIRKLFIRFAYTLLPIALFYHLAHNTTHVFWEWSKLRRLISDPLGWGTDYFGTAQAPLTSLWTPETIWYLQVALVVIGHAYGIFVAQREAFRVYDGDRKASFRVHLVMIVAMIAMSLLSLWLLAQPMYMRTADI</sequence>
<dbReference type="GO" id="GO:0005886">
    <property type="term" value="C:plasma membrane"/>
    <property type="evidence" value="ECO:0007669"/>
    <property type="project" value="UniProtKB-SubCell"/>
</dbReference>
<feature type="region of interest" description="Disordered" evidence="7">
    <location>
        <begin position="75"/>
        <end position="142"/>
    </location>
</feature>
<dbReference type="Proteomes" id="UP000031599">
    <property type="component" value="Unassembled WGS sequence"/>
</dbReference>
<feature type="transmembrane region" description="Helical" evidence="8">
    <location>
        <begin position="362"/>
        <end position="383"/>
    </location>
</feature>
<feature type="domain" description="4Fe-4S ferredoxin-type" evidence="9">
    <location>
        <begin position="470"/>
        <end position="499"/>
    </location>
</feature>
<protein>
    <recommendedName>
        <fullName evidence="9">4Fe-4S ferredoxin-type domain-containing protein</fullName>
    </recommendedName>
</protein>
<keyword evidence="3" id="KW-0479">Metal-binding</keyword>
<keyword evidence="2" id="KW-1003">Cell membrane</keyword>
<keyword evidence="6 8" id="KW-0472">Membrane</keyword>
<feature type="transmembrane region" description="Helical" evidence="8">
    <location>
        <begin position="668"/>
        <end position="687"/>
    </location>
</feature>
<dbReference type="PANTHER" id="PTHR30224">
    <property type="entry name" value="ELECTRON TRANSPORT PROTEIN"/>
    <property type="match status" value="1"/>
</dbReference>
<keyword evidence="8" id="KW-1133">Transmembrane helix</keyword>
<feature type="transmembrane region" description="Helical" evidence="8">
    <location>
        <begin position="277"/>
        <end position="297"/>
    </location>
</feature>
<evidence type="ECO:0000256" key="4">
    <source>
        <dbReference type="ARBA" id="ARBA00023004"/>
    </source>
</evidence>
<proteinExistence type="predicted"/>